<proteinExistence type="predicted"/>
<keyword evidence="3" id="KW-1185">Reference proteome</keyword>
<evidence type="ECO:0000313" key="2">
    <source>
        <dbReference type="EMBL" id="MBB6092241.1"/>
    </source>
</evidence>
<dbReference type="PANTHER" id="PTHR43283:SF3">
    <property type="entry name" value="BETA-LACTAMASE FAMILY PROTEIN (AFU_ORTHOLOGUE AFUA_5G07500)"/>
    <property type="match status" value="1"/>
</dbReference>
<dbReference type="InterPro" id="IPR050789">
    <property type="entry name" value="Diverse_Enzym_Activities"/>
</dbReference>
<dbReference type="Gene3D" id="3.40.710.10">
    <property type="entry name" value="DD-peptidase/beta-lactamase superfamily"/>
    <property type="match status" value="1"/>
</dbReference>
<dbReference type="Pfam" id="PF00144">
    <property type="entry name" value="Beta-lactamase"/>
    <property type="match status" value="1"/>
</dbReference>
<evidence type="ECO:0000313" key="3">
    <source>
        <dbReference type="Proteomes" id="UP000588068"/>
    </source>
</evidence>
<dbReference type="SUPFAM" id="SSF56601">
    <property type="entry name" value="beta-lactamase/transpeptidase-like"/>
    <property type="match status" value="1"/>
</dbReference>
<sequence>MLPIGRRLPDPAIPVLLMMFSLLAGCSGGGSGDSPDEPEPQPPASAFAQVDAAANAAFVTQGMSGMGLAIYDASGAKVFERMYGTFSADQRVAIASASKMVAGTTIFRLIDKGYLSLDSTTGEVLGWTGEKGTITVRHLLSFTSGLGPENLCTVVANLTLAQCVDTIEQQDLVATPGTRFDYGSTHLQVAARMAEVRVGSAWNDIFAAELLQPLALPADIRFYSQPLQADGTTNPLIAGGLRMSMNEYGRILQFIFDKGRWQGSALMQPTLFDLQNREPYPDVVIGQSPAVGNGFAFRYGLTAWLECSTPATGCADFSSPGAFGFTPWIDRQSGYFAILGMELRNNSSGIVSFAVSLEQQLKPLIAEAVR</sequence>
<comment type="caution">
    <text evidence="2">The sequence shown here is derived from an EMBL/GenBank/DDBJ whole genome shotgun (WGS) entry which is preliminary data.</text>
</comment>
<gene>
    <name evidence="2" type="ORF">HNQ60_001087</name>
</gene>
<dbReference type="PANTHER" id="PTHR43283">
    <property type="entry name" value="BETA-LACTAMASE-RELATED"/>
    <property type="match status" value="1"/>
</dbReference>
<feature type="domain" description="Beta-lactamase-related" evidence="1">
    <location>
        <begin position="60"/>
        <end position="311"/>
    </location>
</feature>
<dbReference type="PROSITE" id="PS51257">
    <property type="entry name" value="PROKAR_LIPOPROTEIN"/>
    <property type="match status" value="1"/>
</dbReference>
<organism evidence="2 3">
    <name type="scientific">Povalibacter uvarum</name>
    <dbReference type="NCBI Taxonomy" id="732238"/>
    <lineage>
        <taxon>Bacteria</taxon>
        <taxon>Pseudomonadati</taxon>
        <taxon>Pseudomonadota</taxon>
        <taxon>Gammaproteobacteria</taxon>
        <taxon>Steroidobacterales</taxon>
        <taxon>Steroidobacteraceae</taxon>
        <taxon>Povalibacter</taxon>
    </lineage>
</organism>
<dbReference type="EMBL" id="JACHHZ010000001">
    <property type="protein sequence ID" value="MBB6092241.1"/>
    <property type="molecule type" value="Genomic_DNA"/>
</dbReference>
<protein>
    <submittedName>
        <fullName evidence="2">CubicO group peptidase (Beta-lactamase class C family)</fullName>
    </submittedName>
</protein>
<accession>A0A841HGJ3</accession>
<name>A0A841HGJ3_9GAMM</name>
<dbReference type="RefSeq" id="WP_221304025.1">
    <property type="nucleotide sequence ID" value="NZ_JACHHZ010000001.1"/>
</dbReference>
<evidence type="ECO:0000259" key="1">
    <source>
        <dbReference type="Pfam" id="PF00144"/>
    </source>
</evidence>
<dbReference type="AlphaFoldDB" id="A0A841HGJ3"/>
<dbReference type="Proteomes" id="UP000588068">
    <property type="component" value="Unassembled WGS sequence"/>
</dbReference>
<reference evidence="2 3" key="1">
    <citation type="submission" date="2020-08" db="EMBL/GenBank/DDBJ databases">
        <title>Genomic Encyclopedia of Type Strains, Phase IV (KMG-IV): sequencing the most valuable type-strain genomes for metagenomic binning, comparative biology and taxonomic classification.</title>
        <authorList>
            <person name="Goeker M."/>
        </authorList>
    </citation>
    <scope>NUCLEOTIDE SEQUENCE [LARGE SCALE GENOMIC DNA]</scope>
    <source>
        <strain evidence="2 3">DSM 26723</strain>
    </source>
</reference>
<dbReference type="InterPro" id="IPR012338">
    <property type="entry name" value="Beta-lactam/transpept-like"/>
</dbReference>
<dbReference type="InterPro" id="IPR001466">
    <property type="entry name" value="Beta-lactam-related"/>
</dbReference>